<reference evidence="8" key="1">
    <citation type="journal article" date="2019" name="Int. J. Syst. Evol. Microbiol.">
        <title>The Global Catalogue of Microorganisms (GCM) 10K type strain sequencing project: providing services to taxonomists for standard genome sequencing and annotation.</title>
        <authorList>
            <consortium name="The Broad Institute Genomics Platform"/>
            <consortium name="The Broad Institute Genome Sequencing Center for Infectious Disease"/>
            <person name="Wu L."/>
            <person name="Ma J."/>
        </authorList>
    </citation>
    <scope>NUCLEOTIDE SEQUENCE [LARGE SCALE GENOMIC DNA]</scope>
    <source>
        <strain evidence="8">JCM 18077</strain>
    </source>
</reference>
<feature type="domain" description="Ketosynthase family 3 (KS3)" evidence="6">
    <location>
        <begin position="14"/>
        <end position="421"/>
    </location>
</feature>
<evidence type="ECO:0000259" key="6">
    <source>
        <dbReference type="PROSITE" id="PS52004"/>
    </source>
</evidence>
<dbReference type="EMBL" id="BAABIE010000013">
    <property type="protein sequence ID" value="GAA4754313.1"/>
    <property type="molecule type" value="Genomic_DNA"/>
</dbReference>
<dbReference type="SUPFAM" id="SSF53901">
    <property type="entry name" value="Thiolase-like"/>
    <property type="match status" value="2"/>
</dbReference>
<evidence type="ECO:0000256" key="1">
    <source>
        <dbReference type="ARBA" id="ARBA00004796"/>
    </source>
</evidence>
<dbReference type="PROSITE" id="PS52004">
    <property type="entry name" value="KS3_2"/>
    <property type="match status" value="1"/>
</dbReference>
<dbReference type="CDD" id="cd00834">
    <property type="entry name" value="KAS_I_II"/>
    <property type="match status" value="1"/>
</dbReference>
<dbReference type="PANTHER" id="PTHR11712">
    <property type="entry name" value="POLYKETIDE SYNTHASE-RELATED"/>
    <property type="match status" value="1"/>
</dbReference>
<evidence type="ECO:0000256" key="5">
    <source>
        <dbReference type="RuleBase" id="RU003694"/>
    </source>
</evidence>
<dbReference type="SMART" id="SM00825">
    <property type="entry name" value="PKS_KS"/>
    <property type="match status" value="1"/>
</dbReference>
<evidence type="ECO:0000313" key="7">
    <source>
        <dbReference type="EMBL" id="GAA4754313.1"/>
    </source>
</evidence>
<dbReference type="InterPro" id="IPR000794">
    <property type="entry name" value="Beta-ketoacyl_synthase"/>
</dbReference>
<evidence type="ECO:0000313" key="8">
    <source>
        <dbReference type="Proteomes" id="UP001500822"/>
    </source>
</evidence>
<accession>A0ABP8ZEN5</accession>
<dbReference type="InterPro" id="IPR014031">
    <property type="entry name" value="Ketoacyl_synth_C"/>
</dbReference>
<organism evidence="7 8">
    <name type="scientific">Gordonia alkaliphila</name>
    <dbReference type="NCBI Taxonomy" id="1053547"/>
    <lineage>
        <taxon>Bacteria</taxon>
        <taxon>Bacillati</taxon>
        <taxon>Actinomycetota</taxon>
        <taxon>Actinomycetes</taxon>
        <taxon>Mycobacteriales</taxon>
        <taxon>Gordoniaceae</taxon>
        <taxon>Gordonia</taxon>
    </lineage>
</organism>
<dbReference type="Pfam" id="PF02801">
    <property type="entry name" value="Ketoacyl-synt_C"/>
    <property type="match status" value="1"/>
</dbReference>
<comment type="caution">
    <text evidence="7">The sequence shown here is derived from an EMBL/GenBank/DDBJ whole genome shotgun (WGS) entry which is preliminary data.</text>
</comment>
<dbReference type="InterPro" id="IPR016039">
    <property type="entry name" value="Thiolase-like"/>
</dbReference>
<protein>
    <submittedName>
        <fullName evidence="7">3-oxoacyl-ACP synthase KasA</fullName>
    </submittedName>
</protein>
<keyword evidence="3 5" id="KW-0808">Transferase</keyword>
<gene>
    <name evidence="7" type="primary">kasA</name>
    <name evidence="7" type="ORF">GCM10023217_27390</name>
</gene>
<evidence type="ECO:0000256" key="2">
    <source>
        <dbReference type="ARBA" id="ARBA00008467"/>
    </source>
</evidence>
<dbReference type="Pfam" id="PF00109">
    <property type="entry name" value="ketoacyl-synt"/>
    <property type="match status" value="1"/>
</dbReference>
<evidence type="ECO:0000256" key="4">
    <source>
        <dbReference type="ARBA" id="ARBA00023160"/>
    </source>
</evidence>
<comment type="pathway">
    <text evidence="1">Lipid metabolism; mycolic acid biosynthesis.</text>
</comment>
<evidence type="ECO:0000256" key="3">
    <source>
        <dbReference type="ARBA" id="ARBA00022679"/>
    </source>
</evidence>
<dbReference type="NCBIfam" id="NF005916">
    <property type="entry name" value="PRK07910.1"/>
    <property type="match status" value="1"/>
</dbReference>
<proteinExistence type="inferred from homology"/>
<dbReference type="InterPro" id="IPR020841">
    <property type="entry name" value="PKS_Beta-ketoAc_synthase_dom"/>
</dbReference>
<keyword evidence="4" id="KW-0276">Fatty acid metabolism</keyword>
<dbReference type="InterPro" id="IPR014030">
    <property type="entry name" value="Ketoacyl_synth_N"/>
</dbReference>
<dbReference type="Proteomes" id="UP001500822">
    <property type="component" value="Unassembled WGS sequence"/>
</dbReference>
<dbReference type="NCBIfam" id="NF005589">
    <property type="entry name" value="PRK07314.1"/>
    <property type="match status" value="1"/>
</dbReference>
<sequence length="422" mass="43956">MTELRDFSTRGGEFPSVVVTSMVATTSLGVDLDSTWQGLLAGQSGIRELTDDFVTKYGELPCRIGGRLLEDPANEVTRVEARRMAYVERISHVMSKRLWAQAGTPEVDPERLAVVIGTGQGGGDAMIDAVKAIESSGNYRKVSPLAVSMAMPNGPAAVAGLNIGARAGVITPVSACSSGAEAIAHAWRHIVMGDADMVLTGGVEGHIDAVPIAAFSMMRAMSTRNDDPAAASRPFDSSRDGFVFGEAAAMLIIEREDHARARGAHIHARVMGAGITSDGFHLVAPDPSGQGNTRAMARAMQTAGLSKSDITHVNAHATSTPIGDTAEALGIQAAVGNHAAIYAPKSALGHSIGAVGALEAVLTIKSVEEGIIPPTLNLETLDPECGDIDVVHGEPRKGQIDYALSNSFGFGGHNVALAFGRY</sequence>
<comment type="similarity">
    <text evidence="2 5">Belongs to the thiolase-like superfamily. Beta-ketoacyl-ACP synthases family.</text>
</comment>
<keyword evidence="4" id="KW-0275">Fatty acid biosynthesis</keyword>
<dbReference type="Gene3D" id="3.40.47.10">
    <property type="match status" value="2"/>
</dbReference>
<keyword evidence="4" id="KW-0443">Lipid metabolism</keyword>
<name>A0ABP8ZEN5_9ACTN</name>
<keyword evidence="8" id="KW-1185">Reference proteome</keyword>
<keyword evidence="4" id="KW-0444">Lipid biosynthesis</keyword>
<dbReference type="RefSeq" id="WP_345313929.1">
    <property type="nucleotide sequence ID" value="NZ_BAABIE010000013.1"/>
</dbReference>
<dbReference type="PANTHER" id="PTHR11712:SF336">
    <property type="entry name" value="3-OXOACYL-[ACYL-CARRIER-PROTEIN] SYNTHASE, MITOCHONDRIAL"/>
    <property type="match status" value="1"/>
</dbReference>